<protein>
    <submittedName>
        <fullName evidence="8">Tight adherence protein C</fullName>
    </submittedName>
</protein>
<feature type="domain" description="Type II secretion system protein GspF" evidence="7">
    <location>
        <begin position="183"/>
        <end position="292"/>
    </location>
</feature>
<comment type="subcellular location">
    <subcellularLocation>
        <location evidence="1">Cell membrane</location>
        <topology evidence="1">Multi-pass membrane protein</topology>
    </subcellularLocation>
</comment>
<evidence type="ECO:0000256" key="2">
    <source>
        <dbReference type="ARBA" id="ARBA00022475"/>
    </source>
</evidence>
<keyword evidence="3 6" id="KW-0812">Transmembrane</keyword>
<evidence type="ECO:0000259" key="7">
    <source>
        <dbReference type="Pfam" id="PF00482"/>
    </source>
</evidence>
<accession>A0A542DVV8</accession>
<dbReference type="PANTHER" id="PTHR35007">
    <property type="entry name" value="INTEGRAL MEMBRANE PROTEIN-RELATED"/>
    <property type="match status" value="1"/>
</dbReference>
<dbReference type="GO" id="GO:0005886">
    <property type="term" value="C:plasma membrane"/>
    <property type="evidence" value="ECO:0007669"/>
    <property type="project" value="UniProtKB-SubCell"/>
</dbReference>
<keyword evidence="4 6" id="KW-1133">Transmembrane helix</keyword>
<dbReference type="EMBL" id="VFMN01000001">
    <property type="protein sequence ID" value="TQJ07240.1"/>
    <property type="molecule type" value="Genomic_DNA"/>
</dbReference>
<dbReference type="PANTHER" id="PTHR35007:SF2">
    <property type="entry name" value="PILUS ASSEMBLE PROTEIN"/>
    <property type="match status" value="1"/>
</dbReference>
<dbReference type="Proteomes" id="UP000317893">
    <property type="component" value="Unassembled WGS sequence"/>
</dbReference>
<reference evidence="8 9" key="1">
    <citation type="submission" date="2019-06" db="EMBL/GenBank/DDBJ databases">
        <title>Sequencing the genomes of 1000 actinobacteria strains.</title>
        <authorList>
            <person name="Klenk H.-P."/>
        </authorList>
    </citation>
    <scope>NUCLEOTIDE SEQUENCE [LARGE SCALE GENOMIC DNA]</scope>
    <source>
        <strain evidence="8 9">DSM 18607</strain>
    </source>
</reference>
<keyword evidence="9" id="KW-1185">Reference proteome</keyword>
<evidence type="ECO:0000313" key="9">
    <source>
        <dbReference type="Proteomes" id="UP000317893"/>
    </source>
</evidence>
<dbReference type="RefSeq" id="WP_141846141.1">
    <property type="nucleotide sequence ID" value="NZ_BAAAPR010000006.1"/>
</dbReference>
<evidence type="ECO:0000256" key="4">
    <source>
        <dbReference type="ARBA" id="ARBA00022989"/>
    </source>
</evidence>
<dbReference type="Pfam" id="PF00482">
    <property type="entry name" value="T2SSF"/>
    <property type="match status" value="1"/>
</dbReference>
<evidence type="ECO:0000256" key="6">
    <source>
        <dbReference type="SAM" id="Phobius"/>
    </source>
</evidence>
<keyword evidence="2" id="KW-1003">Cell membrane</keyword>
<feature type="transmembrane region" description="Helical" evidence="6">
    <location>
        <begin position="116"/>
        <end position="136"/>
    </location>
</feature>
<dbReference type="AlphaFoldDB" id="A0A542DVV8"/>
<sequence length="300" mass="31116">MSPGLPGHGWSWEGAGLGILLAVGLVLVAYGAPAGRRPGLQERLEPYLRDTPRPSRLLAGTSSGVAGLGVGRTLGILLTDLAGRTDRLLGGQASVRRRLQRAGRPPDVERFRAEQVVCGVIGALAGLALGVVAVVVRGAGVLPVLVLVVSLTLSGALLRDQLLSREATRREKRMLTEFPTVAELLALAVSAGEGAAGALDRVCRLSTGELSIELGACLADARAGASLPVALQGLADRTGLPSLARFVDGIVVAVERGTPLAEVLRAQAQDVREAGRRQVMEEGGRKEIAMMVTNANLSLS</sequence>
<keyword evidence="5 6" id="KW-0472">Membrane</keyword>
<dbReference type="OrthoDB" id="5185234at2"/>
<evidence type="ECO:0000256" key="3">
    <source>
        <dbReference type="ARBA" id="ARBA00022692"/>
    </source>
</evidence>
<feature type="transmembrane region" description="Helical" evidence="6">
    <location>
        <begin position="142"/>
        <end position="163"/>
    </location>
</feature>
<dbReference type="InterPro" id="IPR018076">
    <property type="entry name" value="T2SS_GspF_dom"/>
</dbReference>
<organism evidence="8 9">
    <name type="scientific">Lapillicoccus jejuensis</name>
    <dbReference type="NCBI Taxonomy" id="402171"/>
    <lineage>
        <taxon>Bacteria</taxon>
        <taxon>Bacillati</taxon>
        <taxon>Actinomycetota</taxon>
        <taxon>Actinomycetes</taxon>
        <taxon>Micrococcales</taxon>
        <taxon>Intrasporangiaceae</taxon>
        <taxon>Lapillicoccus</taxon>
    </lineage>
</organism>
<evidence type="ECO:0000313" key="8">
    <source>
        <dbReference type="EMBL" id="TQJ07240.1"/>
    </source>
</evidence>
<comment type="caution">
    <text evidence="8">The sequence shown here is derived from an EMBL/GenBank/DDBJ whole genome shotgun (WGS) entry which is preliminary data.</text>
</comment>
<evidence type="ECO:0000256" key="1">
    <source>
        <dbReference type="ARBA" id="ARBA00004651"/>
    </source>
</evidence>
<evidence type="ECO:0000256" key="5">
    <source>
        <dbReference type="ARBA" id="ARBA00023136"/>
    </source>
</evidence>
<name>A0A542DVV8_9MICO</name>
<proteinExistence type="predicted"/>
<feature type="transmembrane region" description="Helical" evidence="6">
    <location>
        <begin position="12"/>
        <end position="33"/>
    </location>
</feature>
<gene>
    <name evidence="8" type="ORF">FB458_0298</name>
</gene>